<evidence type="ECO:0000313" key="7">
    <source>
        <dbReference type="Proteomes" id="UP001396898"/>
    </source>
</evidence>
<dbReference type="CDD" id="cd04497">
    <property type="entry name" value="hPOT1_OB1_like"/>
    <property type="match status" value="1"/>
</dbReference>
<name>A0ABR1RI26_9PEZI</name>
<dbReference type="SUPFAM" id="SSF50249">
    <property type="entry name" value="Nucleic acid-binding proteins"/>
    <property type="match status" value="1"/>
</dbReference>
<accession>A0ABR1RI26</accession>
<dbReference type="Gene3D" id="2.40.50.140">
    <property type="entry name" value="Nucleic acid-binding proteins"/>
    <property type="match status" value="1"/>
</dbReference>
<dbReference type="Pfam" id="PF02765">
    <property type="entry name" value="POT1"/>
    <property type="match status" value="1"/>
</dbReference>
<dbReference type="SMART" id="SM00976">
    <property type="entry name" value="Telo_bind"/>
    <property type="match status" value="1"/>
</dbReference>
<reference evidence="6 7" key="1">
    <citation type="submission" date="2023-01" db="EMBL/GenBank/DDBJ databases">
        <title>Analysis of 21 Apiospora genomes using comparative genomics revels a genus with tremendous synthesis potential of carbohydrate active enzymes and secondary metabolites.</title>
        <authorList>
            <person name="Sorensen T."/>
        </authorList>
    </citation>
    <scope>NUCLEOTIDE SEQUENCE [LARGE SCALE GENOMIC DNA]</scope>
    <source>
        <strain evidence="6 7">CBS 20057</strain>
    </source>
</reference>
<evidence type="ECO:0000256" key="3">
    <source>
        <dbReference type="ARBA" id="ARBA00022895"/>
    </source>
</evidence>
<dbReference type="EMBL" id="JAQQWI010000015">
    <property type="protein sequence ID" value="KAK8012577.1"/>
    <property type="molecule type" value="Genomic_DNA"/>
</dbReference>
<dbReference type="PANTHER" id="PTHR14513">
    <property type="entry name" value="PROTECTION OF TELOMERES 1"/>
    <property type="match status" value="1"/>
</dbReference>
<protein>
    <recommendedName>
        <fullName evidence="5">Telomeric single stranded DNA binding POT1/Cdc13 domain-containing protein</fullName>
    </recommendedName>
</protein>
<evidence type="ECO:0000259" key="5">
    <source>
        <dbReference type="SMART" id="SM00976"/>
    </source>
</evidence>
<dbReference type="Proteomes" id="UP001396898">
    <property type="component" value="Unassembled WGS sequence"/>
</dbReference>
<evidence type="ECO:0000256" key="4">
    <source>
        <dbReference type="ARBA" id="ARBA00023125"/>
    </source>
</evidence>
<gene>
    <name evidence="6" type="ORF">PG991_009952</name>
</gene>
<keyword evidence="4" id="KW-0238">DNA-binding</keyword>
<sequence length="139" mass="15488">MSPDDPKRATKGPREYKMTFTVTDPSIASSVTLVQLYRPHKDSLPKVKSGDVVLLRNFTVLAIRGKDYGLRTNDSSSWAIFDTENEPAQIRGPPVEYGEGETTHVDYLREWYGLLDASSREKLGSASEKMMKANSSSSK</sequence>
<evidence type="ECO:0000313" key="6">
    <source>
        <dbReference type="EMBL" id="KAK8012577.1"/>
    </source>
</evidence>
<comment type="subcellular location">
    <subcellularLocation>
        <location evidence="1">Chromosome</location>
        <location evidence="1">Telomere</location>
    </subcellularLocation>
</comment>
<organism evidence="6 7">
    <name type="scientific">Apiospora marii</name>
    <dbReference type="NCBI Taxonomy" id="335849"/>
    <lineage>
        <taxon>Eukaryota</taxon>
        <taxon>Fungi</taxon>
        <taxon>Dikarya</taxon>
        <taxon>Ascomycota</taxon>
        <taxon>Pezizomycotina</taxon>
        <taxon>Sordariomycetes</taxon>
        <taxon>Xylariomycetidae</taxon>
        <taxon>Amphisphaeriales</taxon>
        <taxon>Apiosporaceae</taxon>
        <taxon>Apiospora</taxon>
    </lineage>
</organism>
<feature type="domain" description="Telomeric single stranded DNA binding POT1/Cdc13" evidence="5">
    <location>
        <begin position="1"/>
        <end position="113"/>
    </location>
</feature>
<proteinExistence type="predicted"/>
<dbReference type="InterPro" id="IPR028389">
    <property type="entry name" value="POT1"/>
</dbReference>
<evidence type="ECO:0000256" key="1">
    <source>
        <dbReference type="ARBA" id="ARBA00004574"/>
    </source>
</evidence>
<comment type="caution">
    <text evidence="6">The sequence shown here is derived from an EMBL/GenBank/DDBJ whole genome shotgun (WGS) entry which is preliminary data.</text>
</comment>
<dbReference type="InterPro" id="IPR012340">
    <property type="entry name" value="NA-bd_OB-fold"/>
</dbReference>
<keyword evidence="2" id="KW-0158">Chromosome</keyword>
<dbReference type="PANTHER" id="PTHR14513:SF0">
    <property type="entry name" value="PROTECTION OF TELOMERES PROTEIN 1"/>
    <property type="match status" value="1"/>
</dbReference>
<keyword evidence="7" id="KW-1185">Reference proteome</keyword>
<dbReference type="InterPro" id="IPR011564">
    <property type="entry name" value="Telomer_end-bd_POT1/Cdc13"/>
</dbReference>
<keyword evidence="3" id="KW-0779">Telomere</keyword>
<evidence type="ECO:0000256" key="2">
    <source>
        <dbReference type="ARBA" id="ARBA00022454"/>
    </source>
</evidence>